<proteinExistence type="predicted"/>
<protein>
    <submittedName>
        <fullName evidence="1">Uncharacterized protein</fullName>
    </submittedName>
</protein>
<dbReference type="STRING" id="151549.A0A4C1VVJ0"/>
<comment type="caution">
    <text evidence="1">The sequence shown here is derived from an EMBL/GenBank/DDBJ whole genome shotgun (WGS) entry which is preliminary data.</text>
</comment>
<keyword evidence="2" id="KW-1185">Reference proteome</keyword>
<dbReference type="Proteomes" id="UP000299102">
    <property type="component" value="Unassembled WGS sequence"/>
</dbReference>
<dbReference type="AlphaFoldDB" id="A0A4C1VVJ0"/>
<gene>
    <name evidence="1" type="ORF">EVAR_83308_1</name>
</gene>
<dbReference type="OrthoDB" id="8057741at2759"/>
<evidence type="ECO:0000313" key="1">
    <source>
        <dbReference type="EMBL" id="GBP42791.1"/>
    </source>
</evidence>
<reference evidence="1 2" key="1">
    <citation type="journal article" date="2019" name="Commun. Biol.">
        <title>The bagworm genome reveals a unique fibroin gene that provides high tensile strength.</title>
        <authorList>
            <person name="Kono N."/>
            <person name="Nakamura H."/>
            <person name="Ohtoshi R."/>
            <person name="Tomita M."/>
            <person name="Numata K."/>
            <person name="Arakawa K."/>
        </authorList>
    </citation>
    <scope>NUCLEOTIDE SEQUENCE [LARGE SCALE GENOMIC DNA]</scope>
</reference>
<accession>A0A4C1VVJ0</accession>
<name>A0A4C1VVJ0_EUMVA</name>
<sequence>MKFPDAREHGGSLLKVHIREVNELASHWTVKDLIAVHKHLELESVVIFLGGNRISGGWRWINQVLRKVVAKEKEWFVLLVRNSKVLYNIEDEQNKENENQLENRPTTVSSSDANLVSGPATNLAYSLVLPHLKHRVYNNRLPGELRSTIARVLGPNKPPEPVIEPSESTEAAKKTCKICPSRLKRRTQYNCIECRKPICLGCLKTICVDCVDNK</sequence>
<evidence type="ECO:0000313" key="2">
    <source>
        <dbReference type="Proteomes" id="UP000299102"/>
    </source>
</evidence>
<dbReference type="EMBL" id="BGZK01000424">
    <property type="protein sequence ID" value="GBP42791.1"/>
    <property type="molecule type" value="Genomic_DNA"/>
</dbReference>
<organism evidence="1 2">
    <name type="scientific">Eumeta variegata</name>
    <name type="common">Bagworm moth</name>
    <name type="synonym">Eumeta japonica</name>
    <dbReference type="NCBI Taxonomy" id="151549"/>
    <lineage>
        <taxon>Eukaryota</taxon>
        <taxon>Metazoa</taxon>
        <taxon>Ecdysozoa</taxon>
        <taxon>Arthropoda</taxon>
        <taxon>Hexapoda</taxon>
        <taxon>Insecta</taxon>
        <taxon>Pterygota</taxon>
        <taxon>Neoptera</taxon>
        <taxon>Endopterygota</taxon>
        <taxon>Lepidoptera</taxon>
        <taxon>Glossata</taxon>
        <taxon>Ditrysia</taxon>
        <taxon>Tineoidea</taxon>
        <taxon>Psychidae</taxon>
        <taxon>Oiketicinae</taxon>
        <taxon>Eumeta</taxon>
    </lineage>
</organism>